<reference evidence="1" key="2">
    <citation type="submission" date="2025-08" db="UniProtKB">
        <authorList>
            <consortium name="Ensembl"/>
        </authorList>
    </citation>
    <scope>IDENTIFICATION</scope>
    <source>
        <strain evidence="1">Hereford</strain>
    </source>
</reference>
<dbReference type="AlphaFoldDB" id="G3MWX8"/>
<organism evidence="1 2">
    <name type="scientific">Bos taurus</name>
    <name type="common">Bovine</name>
    <dbReference type="NCBI Taxonomy" id="9913"/>
    <lineage>
        <taxon>Eukaryota</taxon>
        <taxon>Metazoa</taxon>
        <taxon>Chordata</taxon>
        <taxon>Craniata</taxon>
        <taxon>Vertebrata</taxon>
        <taxon>Euteleostomi</taxon>
        <taxon>Mammalia</taxon>
        <taxon>Eutheria</taxon>
        <taxon>Laurasiatheria</taxon>
        <taxon>Artiodactyla</taxon>
        <taxon>Ruminantia</taxon>
        <taxon>Pecora</taxon>
        <taxon>Bovidae</taxon>
        <taxon>Bovinae</taxon>
        <taxon>Bos</taxon>
    </lineage>
</organism>
<name>G3MWX8_BOVIN</name>
<protein>
    <submittedName>
        <fullName evidence="1">Uncharacterized protein</fullName>
    </submittedName>
</protein>
<reference evidence="1" key="1">
    <citation type="submission" date="2018-03" db="EMBL/GenBank/DDBJ databases">
        <title>ARS-UCD1.2.</title>
        <authorList>
            <person name="Rosen B.D."/>
            <person name="Bickhart D.M."/>
            <person name="Koren S."/>
            <person name="Schnabel R.D."/>
            <person name="Hall R."/>
            <person name="Zimin A."/>
            <person name="Dreischer C."/>
            <person name="Schultheiss S."/>
            <person name="Schroeder S.G."/>
            <person name="Elsik C.G."/>
            <person name="Couldrey C."/>
            <person name="Liu G.E."/>
            <person name="Van Tassell C.P."/>
            <person name="Phillippy A.M."/>
            <person name="Smith T.P.L."/>
            <person name="Medrano J.F."/>
        </authorList>
    </citation>
    <scope>NUCLEOTIDE SEQUENCE [LARGE SCALE GENOMIC DNA]</scope>
    <source>
        <strain evidence="1">Hereford</strain>
    </source>
</reference>
<evidence type="ECO:0000313" key="1">
    <source>
        <dbReference type="Ensembl" id="ENSBTAP00000054036.2"/>
    </source>
</evidence>
<dbReference type="HOGENOM" id="CLU_2800782_0_0_1"/>
<evidence type="ECO:0000313" key="2">
    <source>
        <dbReference type="Proteomes" id="UP000009136"/>
    </source>
</evidence>
<accession>G3MWX8</accession>
<dbReference type="Ensembl" id="ENSBTAT00000066096.3">
    <property type="protein sequence ID" value="ENSBTAP00000054036.2"/>
    <property type="gene ID" value="ENSBTAG00000047830.3"/>
</dbReference>
<dbReference type="Proteomes" id="UP000009136">
    <property type="component" value="Chromosome 3"/>
</dbReference>
<gene>
    <name evidence="1" type="primary">LOC100190915</name>
</gene>
<sequence>MKLASDSTTNLQSSAVTEKTITELAEQSAFLQVHSGTSVKSKKVSAASWRENSLIMLSQSIATGKNLS</sequence>
<keyword evidence="2" id="KW-1185">Reference proteome</keyword>
<reference evidence="1" key="3">
    <citation type="submission" date="2025-09" db="UniProtKB">
        <authorList>
            <consortium name="Ensembl"/>
        </authorList>
    </citation>
    <scope>IDENTIFICATION</scope>
    <source>
        <strain evidence="1">Hereford</strain>
    </source>
</reference>
<proteinExistence type="predicted"/>